<organism evidence="1 2">
    <name type="scientific">Roseisolibacter agri</name>
    <dbReference type="NCBI Taxonomy" id="2014610"/>
    <lineage>
        <taxon>Bacteria</taxon>
        <taxon>Pseudomonadati</taxon>
        <taxon>Gemmatimonadota</taxon>
        <taxon>Gemmatimonadia</taxon>
        <taxon>Gemmatimonadales</taxon>
        <taxon>Gemmatimonadaceae</taxon>
        <taxon>Roseisolibacter</taxon>
    </lineage>
</organism>
<name>A0AA37QAW8_9BACT</name>
<proteinExistence type="predicted"/>
<dbReference type="Proteomes" id="UP001161325">
    <property type="component" value="Unassembled WGS sequence"/>
</dbReference>
<comment type="caution">
    <text evidence="1">The sequence shown here is derived from an EMBL/GenBank/DDBJ whole genome shotgun (WGS) entry which is preliminary data.</text>
</comment>
<evidence type="ECO:0000313" key="1">
    <source>
        <dbReference type="EMBL" id="GLC26942.1"/>
    </source>
</evidence>
<dbReference type="EMBL" id="BRXS01000005">
    <property type="protein sequence ID" value="GLC26942.1"/>
    <property type="molecule type" value="Genomic_DNA"/>
</dbReference>
<keyword evidence="2" id="KW-1185">Reference proteome</keyword>
<gene>
    <name evidence="1" type="ORF">rosag_34550</name>
</gene>
<reference evidence="1" key="1">
    <citation type="submission" date="2022-08" db="EMBL/GenBank/DDBJ databases">
        <title>Draft genome sequencing of Roseisolibacter agri AW1220.</title>
        <authorList>
            <person name="Tobiishi Y."/>
            <person name="Tonouchi A."/>
        </authorList>
    </citation>
    <scope>NUCLEOTIDE SEQUENCE</scope>
    <source>
        <strain evidence="1">AW1220</strain>
    </source>
</reference>
<evidence type="ECO:0000313" key="2">
    <source>
        <dbReference type="Proteomes" id="UP001161325"/>
    </source>
</evidence>
<accession>A0AA37QAW8</accession>
<dbReference type="RefSeq" id="WP_284351392.1">
    <property type="nucleotide sequence ID" value="NZ_BRXS01000005.1"/>
</dbReference>
<dbReference type="AlphaFoldDB" id="A0AA37QAW8"/>
<sequence>MSTIQNTRRETATSYTPSSARDALLTDALTSIISGRPFPPELNAAADVAGAPVDSTESGIRRILAGPDAR</sequence>
<protein>
    <submittedName>
        <fullName evidence="1">Uncharacterized protein</fullName>
    </submittedName>
</protein>